<accession>A0A1L7X2K7</accession>
<dbReference type="AlphaFoldDB" id="A0A1L7X2K7"/>
<feature type="compositionally biased region" description="Low complexity" evidence="1">
    <location>
        <begin position="313"/>
        <end position="352"/>
    </location>
</feature>
<feature type="compositionally biased region" description="Pro residues" evidence="1">
    <location>
        <begin position="53"/>
        <end position="65"/>
    </location>
</feature>
<feature type="compositionally biased region" description="Pro residues" evidence="1">
    <location>
        <begin position="260"/>
        <end position="272"/>
    </location>
</feature>
<keyword evidence="3" id="KW-1185">Reference proteome</keyword>
<evidence type="ECO:0000313" key="3">
    <source>
        <dbReference type="Proteomes" id="UP000184330"/>
    </source>
</evidence>
<reference evidence="2 3" key="1">
    <citation type="submission" date="2016-03" db="EMBL/GenBank/DDBJ databases">
        <authorList>
            <person name="Ploux O."/>
        </authorList>
    </citation>
    <scope>NUCLEOTIDE SEQUENCE [LARGE SCALE GENOMIC DNA]</scope>
    <source>
        <strain evidence="2 3">UAMH 11012</strain>
    </source>
</reference>
<feature type="compositionally biased region" description="Pro residues" evidence="1">
    <location>
        <begin position="297"/>
        <end position="312"/>
    </location>
</feature>
<gene>
    <name evidence="2" type="ORF">PAC_09144</name>
</gene>
<dbReference type="OrthoDB" id="3552565at2759"/>
<name>A0A1L7X2K7_9HELO</name>
<evidence type="ECO:0000256" key="1">
    <source>
        <dbReference type="SAM" id="MobiDB-lite"/>
    </source>
</evidence>
<dbReference type="Proteomes" id="UP000184330">
    <property type="component" value="Unassembled WGS sequence"/>
</dbReference>
<protein>
    <submittedName>
        <fullName evidence="2">Uncharacterized protein</fullName>
    </submittedName>
</protein>
<sequence length="431" mass="47641">MNSPIATLPGFPFFYAIPIDGQIREIPNQPQIWNTELGGFAEDGNDNTLLQSHPPPYSKPPPKRPQQPASGQLPSVQEVDERVVNTGPIYHGPIVPDEPIILRKLRLNTEPVPTSRTKTFRRKIRYPSLPIGRWAQPSSSNDDLPKYINDFGKTVPQTSEIIHKRKLRWPSLSTRSSWASFRPSVSSPLTAAVVASKSMTSMDLPRTIEIPHELDAIRPVSPISPFGELDSTPISELSSENSSALSTPQLCSEASSRTSTPPPPPTRAPPVPVFDQSPYRSWYSNDDSRELATRTTTPPPPHSDDISPPPHSYSPSNYSSRPSTAPSPSSSPSIYSSNRSSSSSQWSQASSNFQGDIKETIPDLSNLPPRPMSILLMTEEEVQQAELIEDIFLMLHDLQPGYLHPAHRPQPNVVRASMMRQYATQIANAAR</sequence>
<proteinExistence type="predicted"/>
<evidence type="ECO:0000313" key="2">
    <source>
        <dbReference type="EMBL" id="CZR59252.1"/>
    </source>
</evidence>
<dbReference type="EMBL" id="FJOG01000013">
    <property type="protein sequence ID" value="CZR59252.1"/>
    <property type="molecule type" value="Genomic_DNA"/>
</dbReference>
<feature type="region of interest" description="Disordered" evidence="1">
    <location>
        <begin position="35"/>
        <end position="76"/>
    </location>
</feature>
<feature type="compositionally biased region" description="Low complexity" evidence="1">
    <location>
        <begin position="231"/>
        <end position="259"/>
    </location>
</feature>
<feature type="region of interest" description="Disordered" evidence="1">
    <location>
        <begin position="227"/>
        <end position="352"/>
    </location>
</feature>
<organism evidence="2 3">
    <name type="scientific">Phialocephala subalpina</name>
    <dbReference type="NCBI Taxonomy" id="576137"/>
    <lineage>
        <taxon>Eukaryota</taxon>
        <taxon>Fungi</taxon>
        <taxon>Dikarya</taxon>
        <taxon>Ascomycota</taxon>
        <taxon>Pezizomycotina</taxon>
        <taxon>Leotiomycetes</taxon>
        <taxon>Helotiales</taxon>
        <taxon>Mollisiaceae</taxon>
        <taxon>Phialocephala</taxon>
        <taxon>Phialocephala fortinii species complex</taxon>
    </lineage>
</organism>